<dbReference type="STRING" id="436907.A7TSU9"/>
<dbReference type="GO" id="GO:0070131">
    <property type="term" value="P:positive regulation of mitochondrial translation"/>
    <property type="evidence" value="ECO:0007669"/>
    <property type="project" value="EnsemblFungi"/>
</dbReference>
<accession>A7TSU9</accession>
<dbReference type="InterPro" id="IPR013752">
    <property type="entry name" value="KPA_reductase"/>
</dbReference>
<dbReference type="KEGG" id="vpo:Kpol_340p4"/>
<dbReference type="AlphaFoldDB" id="A7TSU9"/>
<sequence length="404" mass="45814">MVIKLPRVYSLGSSPIASVLSYEISQLPLQPKVPQVILLLNDQKKLDRFLLNESRLTVRGKGQIGEHCTQFMASCSPPVYSTGEAAMIENLVISEPNNKSLSVSLNKYSKSIGSTSNILLLNPFFGSIDSLYNYIWNGKLKGKGKGKGKEKEKHDPSVNLHLQRPNLLMGLVDNIPPVISNTNNEFTFQVNNSRLAMDICSVPREFESYSYEKDLDSLHSMETNNVLFKLLHETSVNSKLSSTPLKLDIQPYAYGDLLLKRLENVMVTGNINVLTSLYDCKFNGELLQIKDSTNILQRLIREQIDIILNSMTFINKIPNYQIALDQERLLNIIIDDLKKNCNKTSKMKKDLDSLNLTNINQEIGYFVKLAKYHRINCKWNSIITQLVKGKAALIKYRALNYSYL</sequence>
<protein>
    <recommendedName>
        <fullName evidence="1">Ketopantoate reductase C-terminal domain-containing protein</fullName>
    </recommendedName>
</protein>
<name>A7TSU9_VANPO</name>
<proteinExistence type="predicted"/>
<dbReference type="Proteomes" id="UP000000267">
    <property type="component" value="Unassembled WGS sequence"/>
</dbReference>
<evidence type="ECO:0000259" key="1">
    <source>
        <dbReference type="Pfam" id="PF08546"/>
    </source>
</evidence>
<dbReference type="InterPro" id="IPR013328">
    <property type="entry name" value="6PGD_dom2"/>
</dbReference>
<dbReference type="RefSeq" id="XP_001642515.1">
    <property type="nucleotide sequence ID" value="XM_001642465.1"/>
</dbReference>
<keyword evidence="3" id="KW-1185">Reference proteome</keyword>
<feature type="domain" description="Ketopantoate reductase C-terminal" evidence="1">
    <location>
        <begin position="256"/>
        <end position="390"/>
    </location>
</feature>
<dbReference type="GeneID" id="5542679"/>
<dbReference type="HOGENOM" id="CLU_031468_10_2_1"/>
<dbReference type="GO" id="GO:0008677">
    <property type="term" value="F:2-dehydropantoate 2-reductase activity"/>
    <property type="evidence" value="ECO:0007669"/>
    <property type="project" value="TreeGrafter"/>
</dbReference>
<dbReference type="InterPro" id="IPR050838">
    <property type="entry name" value="Ketopantoate_reductase"/>
</dbReference>
<dbReference type="Pfam" id="PF08546">
    <property type="entry name" value="ApbA_C"/>
    <property type="match status" value="1"/>
</dbReference>
<evidence type="ECO:0000313" key="2">
    <source>
        <dbReference type="EMBL" id="EDO14657.1"/>
    </source>
</evidence>
<dbReference type="SUPFAM" id="SSF48179">
    <property type="entry name" value="6-phosphogluconate dehydrogenase C-terminal domain-like"/>
    <property type="match status" value="1"/>
</dbReference>
<dbReference type="InterPro" id="IPR008927">
    <property type="entry name" value="6-PGluconate_DH-like_C_sf"/>
</dbReference>
<dbReference type="InParanoid" id="A7TSU9"/>
<dbReference type="PANTHER" id="PTHR43765:SF4">
    <property type="entry name" value="CYTOCHROME B TRANSLATIONAL ACTIVATOR PROTEIN CBS2"/>
    <property type="match status" value="1"/>
</dbReference>
<evidence type="ECO:0000313" key="3">
    <source>
        <dbReference type="Proteomes" id="UP000000267"/>
    </source>
</evidence>
<dbReference type="GO" id="GO:0045182">
    <property type="term" value="F:translation regulator activity"/>
    <property type="evidence" value="ECO:0007669"/>
    <property type="project" value="EnsemblFungi"/>
</dbReference>
<dbReference type="PANTHER" id="PTHR43765">
    <property type="entry name" value="2-DEHYDROPANTOATE 2-REDUCTASE-RELATED"/>
    <property type="match status" value="1"/>
</dbReference>
<dbReference type="PhylomeDB" id="A7TSU9"/>
<dbReference type="FunCoup" id="A7TSU9">
    <property type="interactions" value="33"/>
</dbReference>
<dbReference type="OrthoDB" id="73846at2759"/>
<reference evidence="2 3" key="1">
    <citation type="journal article" date="2007" name="Proc. Natl. Acad. Sci. U.S.A.">
        <title>Independent sorting-out of thousands of duplicated gene pairs in two yeast species descended from a whole-genome duplication.</title>
        <authorList>
            <person name="Scannell D.R."/>
            <person name="Frank A.C."/>
            <person name="Conant G.C."/>
            <person name="Byrne K.P."/>
            <person name="Woolfit M."/>
            <person name="Wolfe K.H."/>
        </authorList>
    </citation>
    <scope>NUCLEOTIDE SEQUENCE [LARGE SCALE GENOMIC DNA]</scope>
    <source>
        <strain evidence="3">ATCC 22028 / DSM 70294 / BCRC 21397 / CBS 2163 / NBRC 10782 / NRRL Y-8283 / UCD 57-17</strain>
    </source>
</reference>
<dbReference type="GO" id="GO:0005761">
    <property type="term" value="C:mitochondrial ribosome"/>
    <property type="evidence" value="ECO:0007669"/>
    <property type="project" value="EnsemblFungi"/>
</dbReference>
<dbReference type="OMA" id="NCKWNDI"/>
<dbReference type="EMBL" id="DS480525">
    <property type="protein sequence ID" value="EDO14657.1"/>
    <property type="molecule type" value="Genomic_DNA"/>
</dbReference>
<dbReference type="eggNOG" id="ENOG502RI8G">
    <property type="taxonomic scope" value="Eukaryota"/>
</dbReference>
<dbReference type="GO" id="GO:0050661">
    <property type="term" value="F:NADP binding"/>
    <property type="evidence" value="ECO:0007669"/>
    <property type="project" value="TreeGrafter"/>
</dbReference>
<dbReference type="Gene3D" id="1.10.1040.10">
    <property type="entry name" value="N-(1-d-carboxylethyl)-l-norvaline Dehydrogenase, domain 2"/>
    <property type="match status" value="1"/>
</dbReference>
<gene>
    <name evidence="2" type="ORF">Kpol_340p4</name>
</gene>
<organism evidence="3">
    <name type="scientific">Vanderwaltozyma polyspora (strain ATCC 22028 / DSM 70294 / BCRC 21397 / CBS 2163 / NBRC 10782 / NRRL Y-8283 / UCD 57-17)</name>
    <name type="common">Kluyveromyces polysporus</name>
    <dbReference type="NCBI Taxonomy" id="436907"/>
    <lineage>
        <taxon>Eukaryota</taxon>
        <taxon>Fungi</taxon>
        <taxon>Dikarya</taxon>
        <taxon>Ascomycota</taxon>
        <taxon>Saccharomycotina</taxon>
        <taxon>Saccharomycetes</taxon>
        <taxon>Saccharomycetales</taxon>
        <taxon>Saccharomycetaceae</taxon>
        <taxon>Vanderwaltozyma</taxon>
    </lineage>
</organism>